<dbReference type="SMART" id="SM00240">
    <property type="entry name" value="FHA"/>
    <property type="match status" value="1"/>
</dbReference>
<dbReference type="InterPro" id="IPR036388">
    <property type="entry name" value="WH-like_DNA-bd_sf"/>
</dbReference>
<dbReference type="AlphaFoldDB" id="E1IG88"/>
<evidence type="ECO:0000313" key="6">
    <source>
        <dbReference type="Proteomes" id="UP000054010"/>
    </source>
</evidence>
<accession>E1IG88</accession>
<feature type="domain" description="FHA" evidence="3">
    <location>
        <begin position="39"/>
        <end position="88"/>
    </location>
</feature>
<dbReference type="Pfam" id="PF00486">
    <property type="entry name" value="Trans_reg_C"/>
    <property type="match status" value="1"/>
</dbReference>
<evidence type="ECO:0000259" key="4">
    <source>
        <dbReference type="PROSITE" id="PS51755"/>
    </source>
</evidence>
<comment type="caution">
    <text evidence="5">The sequence shown here is derived from an EMBL/GenBank/DDBJ whole genome shotgun (WGS) entry which is preliminary data.</text>
</comment>
<dbReference type="Gene3D" id="1.10.10.10">
    <property type="entry name" value="Winged helix-like DNA-binding domain superfamily/Winged helix DNA-binding domain"/>
    <property type="match status" value="1"/>
</dbReference>
<dbReference type="InterPro" id="IPR001867">
    <property type="entry name" value="OmpR/PhoB-type_DNA-bd"/>
</dbReference>
<keyword evidence="1 2" id="KW-0238">DNA-binding</keyword>
<dbReference type="InterPro" id="IPR008984">
    <property type="entry name" value="SMAD_FHA_dom_sf"/>
</dbReference>
<dbReference type="GO" id="GO:0006355">
    <property type="term" value="P:regulation of DNA-templated transcription"/>
    <property type="evidence" value="ECO:0007669"/>
    <property type="project" value="InterPro"/>
</dbReference>
<dbReference type="PROSITE" id="PS51755">
    <property type="entry name" value="OMPR_PHOB"/>
    <property type="match status" value="1"/>
</dbReference>
<name>E1IG88_9CHLR</name>
<reference evidence="5 6" key="1">
    <citation type="journal article" date="2011" name="J. Bacteriol.">
        <title>Draft genome sequence of the anoxygenic filamentous phototrophic bacterium Oscillochloris trichoides subsp. DG-6.</title>
        <authorList>
            <person name="Kuznetsov B.B."/>
            <person name="Ivanovsky R.N."/>
            <person name="Keppen O.I."/>
            <person name="Sukhacheva M.V."/>
            <person name="Bumazhkin B.K."/>
            <person name="Patutina E.O."/>
            <person name="Beletsky A.V."/>
            <person name="Mardanov A.V."/>
            <person name="Baslerov R.V."/>
            <person name="Panteleeva A.N."/>
            <person name="Kolganova T.V."/>
            <person name="Ravin N.V."/>
            <person name="Skryabin K.G."/>
        </authorList>
    </citation>
    <scope>NUCLEOTIDE SEQUENCE [LARGE SCALE GENOMIC DNA]</scope>
    <source>
        <strain evidence="5 6">DG-6</strain>
    </source>
</reference>
<dbReference type="EMBL" id="ADVR01000101">
    <property type="protein sequence ID" value="EFO79822.1"/>
    <property type="molecule type" value="Genomic_DNA"/>
</dbReference>
<proteinExistence type="predicted"/>
<organism evidence="5 6">
    <name type="scientific">Oscillochloris trichoides DG-6</name>
    <dbReference type="NCBI Taxonomy" id="765420"/>
    <lineage>
        <taxon>Bacteria</taxon>
        <taxon>Bacillati</taxon>
        <taxon>Chloroflexota</taxon>
        <taxon>Chloroflexia</taxon>
        <taxon>Chloroflexales</taxon>
        <taxon>Chloroflexineae</taxon>
        <taxon>Oscillochloridaceae</taxon>
        <taxon>Oscillochloris</taxon>
    </lineage>
</organism>
<dbReference type="Proteomes" id="UP000054010">
    <property type="component" value="Unassembled WGS sequence"/>
</dbReference>
<dbReference type="CDD" id="cd00383">
    <property type="entry name" value="trans_reg_C"/>
    <property type="match status" value="1"/>
</dbReference>
<keyword evidence="6" id="KW-1185">Reference proteome</keyword>
<feature type="domain" description="OmpR/PhoB-type" evidence="4">
    <location>
        <begin position="115"/>
        <end position="217"/>
    </location>
</feature>
<dbReference type="eggNOG" id="COG0745">
    <property type="taxonomic scope" value="Bacteria"/>
</dbReference>
<feature type="DNA-binding region" description="OmpR/PhoB-type" evidence="2">
    <location>
        <begin position="115"/>
        <end position="217"/>
    </location>
</feature>
<evidence type="ECO:0000313" key="5">
    <source>
        <dbReference type="EMBL" id="EFO79822.1"/>
    </source>
</evidence>
<dbReference type="InterPro" id="IPR000253">
    <property type="entry name" value="FHA_dom"/>
</dbReference>
<evidence type="ECO:0000256" key="2">
    <source>
        <dbReference type="PROSITE-ProRule" id="PRU01091"/>
    </source>
</evidence>
<dbReference type="SUPFAM" id="SSF46894">
    <property type="entry name" value="C-terminal effector domain of the bipartite response regulators"/>
    <property type="match status" value="1"/>
</dbReference>
<evidence type="ECO:0000256" key="1">
    <source>
        <dbReference type="ARBA" id="ARBA00023125"/>
    </source>
</evidence>
<dbReference type="InterPro" id="IPR016032">
    <property type="entry name" value="Sig_transdc_resp-reg_C-effctor"/>
</dbReference>
<dbReference type="SMART" id="SM00862">
    <property type="entry name" value="Trans_reg_C"/>
    <property type="match status" value="1"/>
</dbReference>
<gene>
    <name evidence="5" type="ORF">OSCT_2339</name>
</gene>
<dbReference type="eggNOG" id="COG1716">
    <property type="taxonomic scope" value="Bacteria"/>
</dbReference>
<dbReference type="CDD" id="cd00060">
    <property type="entry name" value="FHA"/>
    <property type="match status" value="1"/>
</dbReference>
<dbReference type="GO" id="GO:0003677">
    <property type="term" value="F:DNA binding"/>
    <property type="evidence" value="ECO:0007669"/>
    <property type="project" value="UniProtKB-UniRule"/>
</dbReference>
<evidence type="ECO:0000259" key="3">
    <source>
        <dbReference type="PROSITE" id="PS50006"/>
    </source>
</evidence>
<protein>
    <submittedName>
        <fullName evidence="5">Winged helix family two component response transcriptional regulator</fullName>
    </submittedName>
</protein>
<sequence length="217" mass="24184">MLGVDMPELEQVEEPVALLLALNDHVVRPSTFSLRGTVITIGRGSDCDVVVQRREVSRRHARIERVGIRYLLIDEQSANGTYINGRLISAPHTLDNDDLIGLGSGSSIIKFVDPQDTYVPTRGLRYDDQLMVFLLDGRALDLTPGQSRLLLLLYRNTGRLCTRDECALQIWGQPYEAAQHAAALDMLVAGLRARIRQVDASVDPIKTRRGMGYVLEM</sequence>
<dbReference type="GO" id="GO:0000160">
    <property type="term" value="P:phosphorelay signal transduction system"/>
    <property type="evidence" value="ECO:0007669"/>
    <property type="project" value="InterPro"/>
</dbReference>
<dbReference type="PROSITE" id="PS50006">
    <property type="entry name" value="FHA_DOMAIN"/>
    <property type="match status" value="1"/>
</dbReference>
<dbReference type="HOGENOM" id="CLU_108925_0_0_0"/>
<dbReference type="Gene3D" id="2.60.200.20">
    <property type="match status" value="1"/>
</dbReference>
<dbReference type="STRING" id="765420.OSCT_2339"/>
<dbReference type="Pfam" id="PF00498">
    <property type="entry name" value="FHA"/>
    <property type="match status" value="1"/>
</dbReference>
<dbReference type="SUPFAM" id="SSF49879">
    <property type="entry name" value="SMAD/FHA domain"/>
    <property type="match status" value="1"/>
</dbReference>